<comment type="caution">
    <text evidence="2">The sequence shown here is derived from an EMBL/GenBank/DDBJ whole genome shotgun (WGS) entry which is preliminary data.</text>
</comment>
<reference evidence="2 3" key="1">
    <citation type="journal article" date="2021" name="Hortic Res">
        <title>The domestication of Cucurbita argyrosperma as revealed by the genome of its wild relative.</title>
        <authorList>
            <person name="Barrera-Redondo J."/>
            <person name="Sanchez-de la Vega G."/>
            <person name="Aguirre-Liguori J.A."/>
            <person name="Castellanos-Morales G."/>
            <person name="Gutierrez-Guerrero Y.T."/>
            <person name="Aguirre-Dugua X."/>
            <person name="Aguirre-Planter E."/>
            <person name="Tenaillon M.I."/>
            <person name="Lira-Saade R."/>
            <person name="Eguiarte L.E."/>
        </authorList>
    </citation>
    <scope>NUCLEOTIDE SEQUENCE [LARGE SCALE GENOMIC DNA]</scope>
    <source>
        <strain evidence="2">JBR-2021</strain>
    </source>
</reference>
<keyword evidence="1" id="KW-0732">Signal</keyword>
<gene>
    <name evidence="2" type="ORF">SDJN03_06374</name>
</gene>
<evidence type="ECO:0000256" key="1">
    <source>
        <dbReference type="SAM" id="SignalP"/>
    </source>
</evidence>
<protein>
    <recommendedName>
        <fullName evidence="4">Proline-rich protein 4-like</fullName>
    </recommendedName>
</protein>
<dbReference type="Proteomes" id="UP000685013">
    <property type="component" value="Chromosome 4"/>
</dbReference>
<feature type="chain" id="PRO_5043910717" description="Proline-rich protein 4-like" evidence="1">
    <location>
        <begin position="24"/>
        <end position="116"/>
    </location>
</feature>
<dbReference type="AlphaFoldDB" id="A0AAV6NQ02"/>
<dbReference type="EMBL" id="JAGKQH010000004">
    <property type="protein sequence ID" value="KAG6601141.1"/>
    <property type="molecule type" value="Genomic_DNA"/>
</dbReference>
<keyword evidence="3" id="KW-1185">Reference proteome</keyword>
<name>A0AAV6NQ02_9ROSI</name>
<evidence type="ECO:0008006" key="4">
    <source>
        <dbReference type="Google" id="ProtNLM"/>
    </source>
</evidence>
<feature type="signal peptide" evidence="1">
    <location>
        <begin position="1"/>
        <end position="23"/>
    </location>
</feature>
<organism evidence="2 3">
    <name type="scientific">Cucurbita argyrosperma subsp. sororia</name>
    <dbReference type="NCBI Taxonomy" id="37648"/>
    <lineage>
        <taxon>Eukaryota</taxon>
        <taxon>Viridiplantae</taxon>
        <taxon>Streptophyta</taxon>
        <taxon>Embryophyta</taxon>
        <taxon>Tracheophyta</taxon>
        <taxon>Spermatophyta</taxon>
        <taxon>Magnoliopsida</taxon>
        <taxon>eudicotyledons</taxon>
        <taxon>Gunneridae</taxon>
        <taxon>Pentapetalae</taxon>
        <taxon>rosids</taxon>
        <taxon>fabids</taxon>
        <taxon>Cucurbitales</taxon>
        <taxon>Cucurbitaceae</taxon>
        <taxon>Cucurbiteae</taxon>
        <taxon>Cucurbita</taxon>
    </lineage>
</organism>
<feature type="non-terminal residue" evidence="2">
    <location>
        <position position="1"/>
    </location>
</feature>
<proteinExistence type="predicted"/>
<evidence type="ECO:0000313" key="3">
    <source>
        <dbReference type="Proteomes" id="UP000685013"/>
    </source>
</evidence>
<accession>A0AAV6NQ02</accession>
<evidence type="ECO:0000313" key="2">
    <source>
        <dbReference type="EMBL" id="KAG6601141.1"/>
    </source>
</evidence>
<sequence>MKTASIFLGIILSLLLFVNFCFAEEENVAELHSAQGAAGVAAKNGEEDQEEKFMFLHHHKPYLKKPFLKPIPYKHPFLKKPIPVHHPFLKKPIPIHPFLKKPVPKPLNPPVFATHP</sequence>